<feature type="transmembrane region" description="Helical" evidence="4">
    <location>
        <begin position="1604"/>
        <end position="1626"/>
    </location>
</feature>
<organism evidence="7 8">
    <name type="scientific">Ramazzottius varieornatus</name>
    <name type="common">Water bear</name>
    <name type="synonym">Tardigrade</name>
    <dbReference type="NCBI Taxonomy" id="947166"/>
    <lineage>
        <taxon>Eukaryota</taxon>
        <taxon>Metazoa</taxon>
        <taxon>Ecdysozoa</taxon>
        <taxon>Tardigrada</taxon>
        <taxon>Eutardigrada</taxon>
        <taxon>Parachela</taxon>
        <taxon>Hypsibioidea</taxon>
        <taxon>Ramazzottiidae</taxon>
        <taxon>Ramazzottius</taxon>
    </lineage>
</organism>
<feature type="region of interest" description="Disordered" evidence="3">
    <location>
        <begin position="127"/>
        <end position="147"/>
    </location>
</feature>
<keyword evidence="4" id="KW-0472">Membrane</keyword>
<dbReference type="PANTHER" id="PTHR15036">
    <property type="entry name" value="PIKACHURIN-LIKE PROTEIN"/>
    <property type="match status" value="1"/>
</dbReference>
<comment type="caution">
    <text evidence="2">Lacks conserved residue(s) required for the propagation of feature annotation.</text>
</comment>
<dbReference type="Pfam" id="PF00008">
    <property type="entry name" value="EGF"/>
    <property type="match status" value="1"/>
</dbReference>
<dbReference type="CDD" id="cd00110">
    <property type="entry name" value="LamG"/>
    <property type="match status" value="4"/>
</dbReference>
<keyword evidence="1" id="KW-1015">Disulfide bond</keyword>
<protein>
    <recommendedName>
        <fullName evidence="9">Laminin G domain-containing protein</fullName>
    </recommendedName>
</protein>
<dbReference type="CDD" id="cd00054">
    <property type="entry name" value="EGF_CA"/>
    <property type="match status" value="2"/>
</dbReference>
<feature type="domain" description="Laminin G" evidence="5">
    <location>
        <begin position="1207"/>
        <end position="1390"/>
    </location>
</feature>
<evidence type="ECO:0008006" key="9">
    <source>
        <dbReference type="Google" id="ProtNLM"/>
    </source>
</evidence>
<feature type="domain" description="Laminin G" evidence="5">
    <location>
        <begin position="988"/>
        <end position="1164"/>
    </location>
</feature>
<feature type="region of interest" description="Disordered" evidence="3">
    <location>
        <begin position="1670"/>
        <end position="1707"/>
    </location>
</feature>
<feature type="region of interest" description="Disordered" evidence="3">
    <location>
        <begin position="1475"/>
        <end position="1519"/>
    </location>
</feature>
<dbReference type="InterPro" id="IPR013320">
    <property type="entry name" value="ConA-like_dom_sf"/>
</dbReference>
<feature type="region of interest" description="Disordered" evidence="3">
    <location>
        <begin position="1549"/>
        <end position="1594"/>
    </location>
</feature>
<keyword evidence="2" id="KW-0245">EGF-like domain</keyword>
<dbReference type="SMART" id="SM00282">
    <property type="entry name" value="LamG"/>
    <property type="match status" value="6"/>
</dbReference>
<dbReference type="Gene3D" id="2.60.120.200">
    <property type="match status" value="5"/>
</dbReference>
<sequence>MAIWKRRLKLDDLYRALLFSVYCSSALIHAENLDQTSSKRESLLKFIFSGEDGSFAQLSDWPLTTGPSSINWTLSLDFRTNISSGVLLYASATRGTANTYAGQSHSTFLQLRLIASQLELSIKTADHVESKQHHHSHKKGSITPPENNVPESFQNIVLKVGIHLNNNQWHTILARKKTNIIELCLQTIGDISSEDVCESTTMASTDNIFRTNSGEHLRVFLGGLPLNYSTHFSVLANPSVVFEPRIRGEIRNVEYSGSRKFGRTVVSKSGAVVAERMPALCEQGKLETEWRFTGKETFHFAEFSAPVNSTWSAMTSSDNDRSLLFVHFRSRSPHGFLFLAELSPNVSLTAYLQEDCLVLRGRSDVTAIQNKCEVTNSHSVKSFGDYSLHNITIQMRRDSTIISVLLDGTPYWAFDAPLLRDAGKEPRVRRIVLGGLHQDVVPVSDGKLLPADITVGHFIGTMSNVKILLANQLVFLSGLRSANAVPADLRTEYSTASHTDSITCLVEKNDQSSANLEFCGPPNFLAIPSLQPEKLTHFAVRLKTREPDGLIFFHKKPSTPTFTAVDMSDGHINVFVHRHRRAEENSGSPRITLPSARIDDGKWHNFSLKINDATGTGSVQLDDSETEFVIAILSGAVSSGKKSEEALVYIGGGPATETAKYSDIWSAQMGQSFHGLLSHVHINSQPLPTRTVENWHDQVEGLCPDLDAEKRHCDPNPCLNGGQCKEGWRRFICVCDRTGLSGDLCEKVSPKMEFDGTFLLTREVTPSMTTDRQVTDLSFRFCSVSPEGLLFRAEECASNPPHLKEKKGKKKTSLATLTSGSKSWSVFIHRGQLIVEIFLSTDVHDSLEWSLGENLGNDKWHDFRFVRRGPHVEFTLDDDQIIENMDILEGLTFAFCKLEVGGTSARFSDMPPSRRKISRLNKRTQLAMVRRSTKTKRTSAAYMSTPLVGIVQAFKLDGVELNEMSPNKTQGLARKTLKDVQAAVQNGSVYTFASAQDYIELETFRAEARLDIKLSFKTTEPNGLILFNGKAGKDFIALELVRGALHFTFDLGNGAKSLQSTVTFPLHDNRWHAAHISKPTRNEYVMAIDGLRSVVKVKQEKMRLDLSGKLYFGGVPKSEYANLPRSVLSQNGFTGCFMGLKLNDVEVVFGREMLSPARSLRMGCEEQGTKCWQGSCKNGGKCEQQWGGVACDCDMTSYTGAICSDQSIAYRFGPLPGLIIYHFDPSQRPDSRNDHVVFGLITTEDEAIIARIASFTSDDVTEFQIVGGHLFVIYNMGSEAHLLSDLKTRLNDGKYHVIRYERSGANASIQIDDHPQVSVTPEGRQLEVFNGISTVEIGGKLNEKEQSIDRPFHGIVSGFVLNGIRILDLAADADSNIVLDGYPELVSDISTELKVKSQIGEVLRSSPNWLDEMQHMETTSSHEAKDSADDLIIATTPKCRDEDESCMLVDNSKDDDLIFAQYTIVRTSTAVPTFTSSRTDSISTSTAPSVIPSSTTADVTPVPCGNDDEDCDMESSGDDSLLSARSAVARSTRVFFVSFNTTVTPAATAALHDTSAPPPTHTSARSSNTTEDGRSVPRGVGVIPVPTLASSPPDSTSHIFAEHAALFAGAAIGIIFIVGLIVFAAVRCRGSRRRAEVAGGKTYQTFTKPEPTSTMTSSVKNGGYAGYATLPVDQRTKSGPSGKGGSLPSGSASLARSKGAGDKAMYV</sequence>
<dbReference type="Pfam" id="PF02210">
    <property type="entry name" value="Laminin_G_2"/>
    <property type="match status" value="3"/>
</dbReference>
<dbReference type="PROSITE" id="PS50025">
    <property type="entry name" value="LAM_G_DOMAIN"/>
    <property type="match status" value="4"/>
</dbReference>
<dbReference type="STRING" id="947166.A0A1D1VGA9"/>
<keyword evidence="8" id="KW-1185">Reference proteome</keyword>
<dbReference type="InterPro" id="IPR001791">
    <property type="entry name" value="Laminin_G"/>
</dbReference>
<dbReference type="PROSITE" id="PS50026">
    <property type="entry name" value="EGF_3"/>
    <property type="match status" value="2"/>
</dbReference>
<feature type="compositionally biased region" description="Acidic residues" evidence="3">
    <location>
        <begin position="1506"/>
        <end position="1517"/>
    </location>
</feature>
<keyword evidence="4" id="KW-0812">Transmembrane</keyword>
<dbReference type="PANTHER" id="PTHR15036:SF89">
    <property type="entry name" value="NEUREXIN 1, ISOFORM F"/>
    <property type="match status" value="1"/>
</dbReference>
<dbReference type="Pfam" id="PF00054">
    <property type="entry name" value="Laminin_G_1"/>
    <property type="match status" value="1"/>
</dbReference>
<feature type="compositionally biased region" description="Low complexity" evidence="3">
    <location>
        <begin position="1475"/>
        <end position="1486"/>
    </location>
</feature>
<evidence type="ECO:0000313" key="8">
    <source>
        <dbReference type="Proteomes" id="UP000186922"/>
    </source>
</evidence>
<evidence type="ECO:0000313" key="7">
    <source>
        <dbReference type="EMBL" id="GAV00675.1"/>
    </source>
</evidence>
<gene>
    <name evidence="7" type="primary">RvY_11493-1</name>
    <name evidence="7" type="synonym">RvY_11493.1</name>
    <name evidence="7" type="ORF">RvY_11493</name>
</gene>
<evidence type="ECO:0000259" key="6">
    <source>
        <dbReference type="PROSITE" id="PS50026"/>
    </source>
</evidence>
<proteinExistence type="predicted"/>
<evidence type="ECO:0000259" key="5">
    <source>
        <dbReference type="PROSITE" id="PS50025"/>
    </source>
</evidence>
<feature type="domain" description="Laminin G" evidence="5">
    <location>
        <begin position="514"/>
        <end position="703"/>
    </location>
</feature>
<dbReference type="Gene3D" id="2.10.25.10">
    <property type="entry name" value="Laminin"/>
    <property type="match status" value="2"/>
</dbReference>
<dbReference type="SUPFAM" id="SSF49899">
    <property type="entry name" value="Concanavalin A-like lectins/glucanases"/>
    <property type="match status" value="6"/>
</dbReference>
<feature type="domain" description="EGF-like" evidence="6">
    <location>
        <begin position="709"/>
        <end position="746"/>
    </location>
</feature>
<evidence type="ECO:0000256" key="4">
    <source>
        <dbReference type="SAM" id="Phobius"/>
    </source>
</evidence>
<dbReference type="InterPro" id="IPR050372">
    <property type="entry name" value="Neurexin-related_CASP"/>
</dbReference>
<feature type="compositionally biased region" description="Polar residues" evidence="3">
    <location>
        <begin position="1561"/>
        <end position="1570"/>
    </location>
</feature>
<reference evidence="7 8" key="1">
    <citation type="journal article" date="2016" name="Nat. Commun.">
        <title>Extremotolerant tardigrade genome and improved radiotolerance of human cultured cells by tardigrade-unique protein.</title>
        <authorList>
            <person name="Hashimoto T."/>
            <person name="Horikawa D.D."/>
            <person name="Saito Y."/>
            <person name="Kuwahara H."/>
            <person name="Kozuka-Hata H."/>
            <person name="Shin-I T."/>
            <person name="Minakuchi Y."/>
            <person name="Ohishi K."/>
            <person name="Motoyama A."/>
            <person name="Aizu T."/>
            <person name="Enomoto A."/>
            <person name="Kondo K."/>
            <person name="Tanaka S."/>
            <person name="Hara Y."/>
            <person name="Koshikawa S."/>
            <person name="Sagara H."/>
            <person name="Miura T."/>
            <person name="Yokobori S."/>
            <person name="Miyagawa K."/>
            <person name="Suzuki Y."/>
            <person name="Kubo T."/>
            <person name="Oyama M."/>
            <person name="Kohara Y."/>
            <person name="Fujiyama A."/>
            <person name="Arakawa K."/>
            <person name="Katayama T."/>
            <person name="Toyoda A."/>
            <person name="Kunieda T."/>
        </authorList>
    </citation>
    <scope>NUCLEOTIDE SEQUENCE [LARGE SCALE GENOMIC DNA]</scope>
    <source>
        <strain evidence="7 8">YOKOZUNA-1</strain>
    </source>
</reference>
<evidence type="ECO:0000256" key="1">
    <source>
        <dbReference type="ARBA" id="ARBA00023157"/>
    </source>
</evidence>
<feature type="compositionally biased region" description="Polar residues" evidence="3">
    <location>
        <begin position="1487"/>
        <end position="1498"/>
    </location>
</feature>
<dbReference type="OrthoDB" id="6275838at2759"/>
<name>A0A1D1VGA9_RAMVA</name>
<evidence type="ECO:0000256" key="3">
    <source>
        <dbReference type="SAM" id="MobiDB-lite"/>
    </source>
</evidence>
<dbReference type="InterPro" id="IPR000742">
    <property type="entry name" value="EGF"/>
</dbReference>
<comment type="caution">
    <text evidence="7">The sequence shown here is derived from an EMBL/GenBank/DDBJ whole genome shotgun (WGS) entry which is preliminary data.</text>
</comment>
<dbReference type="Proteomes" id="UP000186922">
    <property type="component" value="Unassembled WGS sequence"/>
</dbReference>
<dbReference type="EMBL" id="BDGG01000006">
    <property type="protein sequence ID" value="GAV00675.1"/>
    <property type="molecule type" value="Genomic_DNA"/>
</dbReference>
<keyword evidence="4" id="KW-1133">Transmembrane helix</keyword>
<evidence type="ECO:0000256" key="2">
    <source>
        <dbReference type="PROSITE-ProRule" id="PRU00076"/>
    </source>
</evidence>
<feature type="domain" description="EGF-like" evidence="6">
    <location>
        <begin position="1167"/>
        <end position="1204"/>
    </location>
</feature>
<accession>A0A1D1VGA9</accession>
<feature type="domain" description="Laminin G" evidence="5">
    <location>
        <begin position="45"/>
        <end position="281"/>
    </location>
</feature>